<evidence type="ECO:0000259" key="4">
    <source>
        <dbReference type="Pfam" id="PF16331"/>
    </source>
</evidence>
<reference evidence="6" key="1">
    <citation type="journal article" date="2019" name="Int. J. Syst. Evol. Microbiol.">
        <title>The Global Catalogue of Microorganisms (GCM) 10K type strain sequencing project: providing services to taxonomists for standard genome sequencing and annotation.</title>
        <authorList>
            <consortium name="The Broad Institute Genomics Platform"/>
            <consortium name="The Broad Institute Genome Sequencing Center for Infectious Disease"/>
            <person name="Wu L."/>
            <person name="Ma J."/>
        </authorList>
    </citation>
    <scope>NUCLEOTIDE SEQUENCE [LARGE SCALE GENOMIC DNA]</scope>
    <source>
        <strain evidence="6">JCM 18204</strain>
    </source>
</reference>
<dbReference type="HAMAP" id="MF_02066">
    <property type="entry name" value="CpoB"/>
    <property type="match status" value="1"/>
</dbReference>
<dbReference type="InterPro" id="IPR019734">
    <property type="entry name" value="TPR_rpt"/>
</dbReference>
<evidence type="ECO:0000256" key="1">
    <source>
        <dbReference type="HAMAP-Rule" id="MF_02066"/>
    </source>
</evidence>
<feature type="coiled-coil region" evidence="1">
    <location>
        <begin position="42"/>
        <end position="80"/>
    </location>
</feature>
<dbReference type="Gene3D" id="1.20.5.110">
    <property type="match status" value="1"/>
</dbReference>
<evidence type="ECO:0000256" key="2">
    <source>
        <dbReference type="PROSITE-ProRule" id="PRU00339"/>
    </source>
</evidence>
<feature type="compositionally biased region" description="Polar residues" evidence="3">
    <location>
        <begin position="97"/>
        <end position="114"/>
    </location>
</feature>
<dbReference type="SUPFAM" id="SSF48452">
    <property type="entry name" value="TPR-like"/>
    <property type="match status" value="1"/>
</dbReference>
<evidence type="ECO:0000313" key="5">
    <source>
        <dbReference type="EMBL" id="GAA4793944.1"/>
    </source>
</evidence>
<dbReference type="InterPro" id="IPR032519">
    <property type="entry name" value="YbgF_tri"/>
</dbReference>
<keyword evidence="1" id="KW-0132">Cell division</keyword>
<gene>
    <name evidence="5" type="primary">ybgF</name>
    <name evidence="1" type="synonym">cpoB</name>
    <name evidence="5" type="ORF">GCM10023307_19330</name>
</gene>
<dbReference type="EMBL" id="BAABJE010000010">
    <property type="protein sequence ID" value="GAA4793944.1"/>
    <property type="molecule type" value="Genomic_DNA"/>
</dbReference>
<dbReference type="PROSITE" id="PS50005">
    <property type="entry name" value="TPR"/>
    <property type="match status" value="1"/>
</dbReference>
<feature type="domain" description="YbgF trimerisation" evidence="4">
    <location>
        <begin position="24"/>
        <end position="97"/>
    </location>
</feature>
<keyword evidence="1" id="KW-0732">Signal</keyword>
<keyword evidence="1" id="KW-0131">Cell cycle</keyword>
<comment type="subcellular location">
    <subcellularLocation>
        <location evidence="1">Periplasm</location>
    </subcellularLocation>
</comment>
<dbReference type="Proteomes" id="UP001499959">
    <property type="component" value="Unassembled WGS sequence"/>
</dbReference>
<keyword evidence="6" id="KW-1185">Reference proteome</keyword>
<comment type="function">
    <text evidence="1">Mediates coordination of peptidoglycan synthesis and outer membrane constriction during cell division.</text>
</comment>
<dbReference type="Pfam" id="PF13432">
    <property type="entry name" value="TPR_16"/>
    <property type="match status" value="1"/>
</dbReference>
<dbReference type="SMART" id="SM00028">
    <property type="entry name" value="TPR"/>
    <property type="match status" value="2"/>
</dbReference>
<feature type="chain" id="PRO_5044927600" description="Cell division coordinator CpoB" evidence="1">
    <location>
        <begin position="20"/>
        <end position="276"/>
    </location>
</feature>
<comment type="similarity">
    <text evidence="1">Belongs to the CpoB family.</text>
</comment>
<proteinExistence type="inferred from homology"/>
<feature type="repeat" description="TPR" evidence="2">
    <location>
        <begin position="187"/>
        <end position="220"/>
    </location>
</feature>
<keyword evidence="2" id="KW-0802">TPR repeat</keyword>
<feature type="compositionally biased region" description="Low complexity" evidence="3">
    <location>
        <begin position="115"/>
        <end position="129"/>
    </location>
</feature>
<accession>A0ABP9BD85</accession>
<dbReference type="Gene3D" id="1.25.40.10">
    <property type="entry name" value="Tetratricopeptide repeat domain"/>
    <property type="match status" value="1"/>
</dbReference>
<name>A0ABP9BD85_9GAMM</name>
<dbReference type="Pfam" id="PF16331">
    <property type="entry name" value="TolA_bind_tri"/>
    <property type="match status" value="1"/>
</dbReference>
<keyword evidence="1" id="KW-0574">Periplasm</keyword>
<dbReference type="InterPro" id="IPR011990">
    <property type="entry name" value="TPR-like_helical_dom_sf"/>
</dbReference>
<sequence length="276" mass="29708" precursor="true">MPFSACLILALAFAAPASAQRMSTADRLTALEQQLTAMRSGNLDLLNQVGELKTEVQALRAQIEELQQQLELEKQSGRNQALDFDDRLNRLEKAAAQSVSAPSLPSMPATPTASPNATIPAPTGAAAPAVQEASPRVYGDASTLGKGMDERGAYSAAFDALKAGRYAESARAFQTFLDSYPSGVFAPNAMYWLGESYYVTQNYALALEQFQALLNQYPTHDKAAGALLKVGLCQYGLRQLDAAEATLSRVVARYPGTEAARTADDRLRAIQLSRVR</sequence>
<dbReference type="InterPro" id="IPR014162">
    <property type="entry name" value="CpoB_C"/>
</dbReference>
<dbReference type="Pfam" id="PF13174">
    <property type="entry name" value="TPR_6"/>
    <property type="match status" value="1"/>
</dbReference>
<comment type="caution">
    <text evidence="5">The sequence shown here is derived from an EMBL/GenBank/DDBJ whole genome shotgun (WGS) entry which is preliminary data.</text>
</comment>
<evidence type="ECO:0000313" key="6">
    <source>
        <dbReference type="Proteomes" id="UP001499959"/>
    </source>
</evidence>
<feature type="region of interest" description="Disordered" evidence="3">
    <location>
        <begin position="95"/>
        <end position="133"/>
    </location>
</feature>
<evidence type="ECO:0000256" key="3">
    <source>
        <dbReference type="SAM" id="MobiDB-lite"/>
    </source>
</evidence>
<dbReference type="NCBIfam" id="TIGR02795">
    <property type="entry name" value="tol_pal_ybgF"/>
    <property type="match status" value="1"/>
</dbReference>
<organism evidence="5 6">
    <name type="scientific">Lysobacter hankyongensis</name>
    <dbReference type="NCBI Taxonomy" id="1176535"/>
    <lineage>
        <taxon>Bacteria</taxon>
        <taxon>Pseudomonadati</taxon>
        <taxon>Pseudomonadota</taxon>
        <taxon>Gammaproteobacteria</taxon>
        <taxon>Lysobacterales</taxon>
        <taxon>Lysobacteraceae</taxon>
        <taxon>Lysobacter</taxon>
    </lineage>
</organism>
<protein>
    <recommendedName>
        <fullName evidence="1">Cell division coordinator CpoB</fullName>
    </recommendedName>
</protein>
<dbReference type="InterPro" id="IPR034706">
    <property type="entry name" value="CpoB"/>
</dbReference>
<feature type="signal peptide" evidence="1">
    <location>
        <begin position="1"/>
        <end position="19"/>
    </location>
</feature>
<keyword evidence="1" id="KW-0175">Coiled coil</keyword>